<dbReference type="EMBL" id="JAGDYP010000013">
    <property type="protein sequence ID" value="MBO1885121.1"/>
    <property type="molecule type" value="Genomic_DNA"/>
</dbReference>
<evidence type="ECO:0008006" key="3">
    <source>
        <dbReference type="Google" id="ProtNLM"/>
    </source>
</evidence>
<dbReference type="RefSeq" id="WP_208059485.1">
    <property type="nucleotide sequence ID" value="NZ_JAGDYP010000013.1"/>
</dbReference>
<name>A0ABS3Q0L2_9FLAO</name>
<dbReference type="NCBIfam" id="TIGR01643">
    <property type="entry name" value="YD_repeat_2x"/>
    <property type="match status" value="1"/>
</dbReference>
<sequence length="53" mass="6134">MLGRIVAETQNGHRITHQYNAYGNRTAMESSLGAKLQHTYNERGEWVMFQMCC</sequence>
<organism evidence="1 2">
    <name type="scientific">Capnocytophaga bilenii</name>
    <dbReference type="NCBI Taxonomy" id="2819369"/>
    <lineage>
        <taxon>Bacteria</taxon>
        <taxon>Pseudomonadati</taxon>
        <taxon>Bacteroidota</taxon>
        <taxon>Flavobacteriia</taxon>
        <taxon>Flavobacteriales</taxon>
        <taxon>Flavobacteriaceae</taxon>
        <taxon>Capnocytophaga</taxon>
    </lineage>
</organism>
<evidence type="ECO:0000313" key="2">
    <source>
        <dbReference type="Proteomes" id="UP000681610"/>
    </source>
</evidence>
<dbReference type="InterPro" id="IPR006530">
    <property type="entry name" value="YD"/>
</dbReference>
<keyword evidence="2" id="KW-1185">Reference proteome</keyword>
<reference evidence="1 2" key="1">
    <citation type="submission" date="2021-03" db="EMBL/GenBank/DDBJ databases">
        <title>Isolation and description of Capnocytophaga bilenii sp. nov., a novel Capnocytophaga species, isolated from a gingivitis subject.</title>
        <authorList>
            <person name="Antezack A."/>
            <person name="Monnet-Corti V."/>
            <person name="La Scola B."/>
        </authorList>
    </citation>
    <scope>NUCLEOTIDE SEQUENCE [LARGE SCALE GENOMIC DNA]</scope>
    <source>
        <strain evidence="1 2">Marseille-Q4570</strain>
    </source>
</reference>
<evidence type="ECO:0000313" key="1">
    <source>
        <dbReference type="EMBL" id="MBO1885121.1"/>
    </source>
</evidence>
<gene>
    <name evidence="1" type="ORF">J4N46_12035</name>
</gene>
<proteinExistence type="predicted"/>
<accession>A0ABS3Q0L2</accession>
<protein>
    <recommendedName>
        <fullName evidence="3">RHS repeat protein</fullName>
    </recommendedName>
</protein>
<comment type="caution">
    <text evidence="1">The sequence shown here is derived from an EMBL/GenBank/DDBJ whole genome shotgun (WGS) entry which is preliminary data.</text>
</comment>
<dbReference type="Proteomes" id="UP000681610">
    <property type="component" value="Unassembled WGS sequence"/>
</dbReference>